<protein>
    <submittedName>
        <fullName evidence="1">Uncharacterized protein</fullName>
    </submittedName>
</protein>
<organism evidence="1 2">
    <name type="scientific">Punica granatum</name>
    <name type="common">Pomegranate</name>
    <dbReference type="NCBI Taxonomy" id="22663"/>
    <lineage>
        <taxon>Eukaryota</taxon>
        <taxon>Viridiplantae</taxon>
        <taxon>Streptophyta</taxon>
        <taxon>Embryophyta</taxon>
        <taxon>Tracheophyta</taxon>
        <taxon>Spermatophyta</taxon>
        <taxon>Magnoliopsida</taxon>
        <taxon>eudicotyledons</taxon>
        <taxon>Gunneridae</taxon>
        <taxon>Pentapetalae</taxon>
        <taxon>rosids</taxon>
        <taxon>malvids</taxon>
        <taxon>Myrtales</taxon>
        <taxon>Lythraceae</taxon>
        <taxon>Punica</taxon>
    </lineage>
</organism>
<dbReference type="Proteomes" id="UP000233551">
    <property type="component" value="Unassembled WGS sequence"/>
</dbReference>
<gene>
    <name evidence="1" type="ORF">CRG98_041861</name>
</gene>
<proteinExistence type="predicted"/>
<name>A0A2I0I1A0_PUNGR</name>
<accession>A0A2I0I1A0</accession>
<comment type="caution">
    <text evidence="1">The sequence shown here is derived from an EMBL/GenBank/DDBJ whole genome shotgun (WGS) entry which is preliminary data.</text>
</comment>
<feature type="non-terminal residue" evidence="1">
    <location>
        <position position="101"/>
    </location>
</feature>
<evidence type="ECO:0000313" key="1">
    <source>
        <dbReference type="EMBL" id="PKI37744.1"/>
    </source>
</evidence>
<sequence length="101" mass="11482">MDRGGEIYEASNSLRRVDISLVWGTTQGWTCSLCHSQGLRTTKRPSARSLSAKRKRRKWTELSYKYTTLRAAAATQLAIARRPPERKPVGAEQLFLVKYTP</sequence>
<evidence type="ECO:0000313" key="2">
    <source>
        <dbReference type="Proteomes" id="UP000233551"/>
    </source>
</evidence>
<reference evidence="1 2" key="1">
    <citation type="submission" date="2017-11" db="EMBL/GenBank/DDBJ databases">
        <title>De-novo sequencing of pomegranate (Punica granatum L.) genome.</title>
        <authorList>
            <person name="Akparov Z."/>
            <person name="Amiraslanov A."/>
            <person name="Hajiyeva S."/>
            <person name="Abbasov M."/>
            <person name="Kaur K."/>
            <person name="Hamwieh A."/>
            <person name="Solovyev V."/>
            <person name="Salamov A."/>
            <person name="Braich B."/>
            <person name="Kosarev P."/>
            <person name="Mahmoud A."/>
            <person name="Hajiyev E."/>
            <person name="Babayeva S."/>
            <person name="Izzatullayeva V."/>
            <person name="Mammadov A."/>
            <person name="Mammadov A."/>
            <person name="Sharifova S."/>
            <person name="Ojaghi J."/>
            <person name="Eynullazada K."/>
            <person name="Bayramov B."/>
            <person name="Abdulazimova A."/>
            <person name="Shahmuradov I."/>
        </authorList>
    </citation>
    <scope>NUCLEOTIDE SEQUENCE [LARGE SCALE GENOMIC DNA]</scope>
    <source>
        <strain evidence="2">cv. AG2017</strain>
        <tissue evidence="1">Leaf</tissue>
    </source>
</reference>
<dbReference type="AlphaFoldDB" id="A0A2I0I1A0"/>
<keyword evidence="2" id="KW-1185">Reference proteome</keyword>
<dbReference type="EMBL" id="PGOL01004333">
    <property type="protein sequence ID" value="PKI37744.1"/>
    <property type="molecule type" value="Genomic_DNA"/>
</dbReference>